<dbReference type="OrthoDB" id="4638065at2759"/>
<evidence type="ECO:0000313" key="1">
    <source>
        <dbReference type="EMBL" id="EPE33653.1"/>
    </source>
</evidence>
<organism evidence="1 2">
    <name type="scientific">Glarea lozoyensis (strain ATCC 20868 / MF5171)</name>
    <dbReference type="NCBI Taxonomy" id="1116229"/>
    <lineage>
        <taxon>Eukaryota</taxon>
        <taxon>Fungi</taxon>
        <taxon>Dikarya</taxon>
        <taxon>Ascomycota</taxon>
        <taxon>Pezizomycotina</taxon>
        <taxon>Leotiomycetes</taxon>
        <taxon>Helotiales</taxon>
        <taxon>Helotiaceae</taxon>
        <taxon>Glarea</taxon>
    </lineage>
</organism>
<dbReference type="Gene3D" id="3.60.130.30">
    <property type="match status" value="1"/>
</dbReference>
<dbReference type="RefSeq" id="XP_008078805.1">
    <property type="nucleotide sequence ID" value="XM_008080614.1"/>
</dbReference>
<protein>
    <submittedName>
        <fullName evidence="1">Uncharacterized protein</fullName>
    </submittedName>
</protein>
<dbReference type="eggNOG" id="ENOG502QU1V">
    <property type="taxonomic scope" value="Eukaryota"/>
</dbReference>
<reference evidence="1 2" key="1">
    <citation type="journal article" date="2013" name="BMC Genomics">
        <title>Genomics-driven discovery of the pneumocandin biosynthetic gene cluster in the fungus Glarea lozoyensis.</title>
        <authorList>
            <person name="Chen L."/>
            <person name="Yue Q."/>
            <person name="Zhang X."/>
            <person name="Xiang M."/>
            <person name="Wang C."/>
            <person name="Li S."/>
            <person name="Che Y."/>
            <person name="Ortiz-Lopez F.J."/>
            <person name="Bills G.F."/>
            <person name="Liu X."/>
            <person name="An Z."/>
        </authorList>
    </citation>
    <scope>NUCLEOTIDE SEQUENCE [LARGE SCALE GENOMIC DNA]</scope>
    <source>
        <strain evidence="2">ATCC 20868 / MF5171</strain>
    </source>
</reference>
<dbReference type="EMBL" id="KE145357">
    <property type="protein sequence ID" value="EPE33653.1"/>
    <property type="molecule type" value="Genomic_DNA"/>
</dbReference>
<sequence length="572" mass="65684">MTSIQPYGQNWQLIPNPPPTEFVLHPSTTREPLQADVYTVRDDEERREAMRVGKERVDERKEHAARQYDRVFEEWARSERLAGREIEIDPTTGPREPKRIKNHDSWMAYLLAHFPRYKFPNFSLEEARKRGKTVKTYNPQIPTHANIAGPCILLDANDEIIGVLVKNGASLLHSGIREYVPPEKSVAVAAIEKMGRYLRPVPAENDYRYIHNEHRQAEKDFHAAHPEILFGTLHLGIWFMLGHESESTNLGLGLYNQIPTFETCGGRPGAMKKKRFEAATQFLDDITEPVIACAAVFKAAFPEKYEVARSHHRRFVDGPGQMLNQNSELECQNMVVVVANVPVSNHKDPGDSKNSVTTEIASGQWLGGDMCLPQLDVRLEIEDGDVFVLMANTVEHGLTEIIGDRFAVISTTKSDNKTPQNVAFEDDQVKLTEAQEVKTRREMKKAKEHENRQRIEMKLIQAYLKSTKFDGNDTRLMEFHKLRQVVTLRHKLDAATRAKRESMRSYRASGDCNWQELERLEKRPASLFLRVTGVEATRLRKGEDPFRPDQRTMRPFREVYKEYLATIRPPMT</sequence>
<proteinExistence type="predicted"/>
<evidence type="ECO:0000313" key="2">
    <source>
        <dbReference type="Proteomes" id="UP000016922"/>
    </source>
</evidence>
<dbReference type="KEGG" id="glz:GLAREA_06666"/>
<dbReference type="AlphaFoldDB" id="S3E5I2"/>
<accession>S3E5I2</accession>
<name>S3E5I2_GLAL2</name>
<dbReference type="GeneID" id="19465719"/>
<dbReference type="HOGENOM" id="CLU_034484_0_0_1"/>
<gene>
    <name evidence="1" type="ORF">GLAREA_06666</name>
</gene>
<keyword evidence="2" id="KW-1185">Reference proteome</keyword>
<dbReference type="Proteomes" id="UP000016922">
    <property type="component" value="Unassembled WGS sequence"/>
</dbReference>